<dbReference type="EMBL" id="NRSZ01000695">
    <property type="protein sequence ID" value="PNY25675.1"/>
    <property type="molecule type" value="Genomic_DNA"/>
</dbReference>
<dbReference type="GO" id="GO:0003677">
    <property type="term" value="F:DNA binding"/>
    <property type="evidence" value="ECO:0007669"/>
    <property type="project" value="InterPro"/>
</dbReference>
<dbReference type="PANTHER" id="PTHR11276">
    <property type="entry name" value="DNA POLYMERASE TYPE-X FAMILY MEMBER"/>
    <property type="match status" value="1"/>
</dbReference>
<dbReference type="Proteomes" id="UP000236621">
    <property type="component" value="Unassembled WGS sequence"/>
</dbReference>
<dbReference type="SUPFAM" id="SSF52113">
    <property type="entry name" value="BRCT domain"/>
    <property type="match status" value="1"/>
</dbReference>
<evidence type="ECO:0000313" key="20">
    <source>
        <dbReference type="EMBL" id="PNY25675.1"/>
    </source>
</evidence>
<feature type="compositionally biased region" description="Acidic residues" evidence="18">
    <location>
        <begin position="401"/>
        <end position="413"/>
    </location>
</feature>
<keyword evidence="13" id="KW-0234">DNA repair</keyword>
<keyword evidence="8" id="KW-0548">Nucleotidyltransferase</keyword>
<dbReference type="InterPro" id="IPR002008">
    <property type="entry name" value="DNA_pol_X_beta-like"/>
</dbReference>
<dbReference type="InterPro" id="IPR001357">
    <property type="entry name" value="BRCT_dom"/>
</dbReference>
<dbReference type="Pfam" id="PF14791">
    <property type="entry name" value="DNA_pol_B_thumb"/>
    <property type="match status" value="1"/>
</dbReference>
<dbReference type="Pfam" id="PF10391">
    <property type="entry name" value="DNA_pol_lambd_f"/>
    <property type="match status" value="1"/>
</dbReference>
<proteinExistence type="inferred from homology"/>
<evidence type="ECO:0000256" key="7">
    <source>
        <dbReference type="ARBA" id="ARBA00022679"/>
    </source>
</evidence>
<evidence type="ECO:0000256" key="13">
    <source>
        <dbReference type="ARBA" id="ARBA00023204"/>
    </source>
</evidence>
<dbReference type="InterPro" id="IPR037160">
    <property type="entry name" value="DNA_Pol_thumb_sf"/>
</dbReference>
<dbReference type="InterPro" id="IPR018944">
    <property type="entry name" value="DNA_pol_lambd_fingers_domain"/>
</dbReference>
<dbReference type="GO" id="GO:0005634">
    <property type="term" value="C:nucleus"/>
    <property type="evidence" value="ECO:0007669"/>
    <property type="project" value="UniProtKB-SubCell"/>
</dbReference>
<evidence type="ECO:0000256" key="1">
    <source>
        <dbReference type="ARBA" id="ARBA00001936"/>
    </source>
</evidence>
<evidence type="ECO:0000256" key="14">
    <source>
        <dbReference type="ARBA" id="ARBA00023239"/>
    </source>
</evidence>
<dbReference type="PRINTS" id="PR00869">
    <property type="entry name" value="DNAPOLX"/>
</dbReference>
<dbReference type="STRING" id="45235.A0A2K3QDQ6"/>
<comment type="similarity">
    <text evidence="3">Belongs to the DNA polymerase type-X family.</text>
</comment>
<keyword evidence="10" id="KW-0479">Metal-binding</keyword>
<accession>A0A2K3QDQ6</accession>
<dbReference type="SUPFAM" id="SSF47802">
    <property type="entry name" value="DNA polymerase beta, N-terminal domain-like"/>
    <property type="match status" value="1"/>
</dbReference>
<protein>
    <recommendedName>
        <fullName evidence="5">DNA polymerase lambda</fullName>
        <ecNumber evidence="4">2.7.7.7</ecNumber>
    </recommendedName>
</protein>
<dbReference type="SUPFAM" id="SSF81585">
    <property type="entry name" value="PsbU/PolX domain-like"/>
    <property type="match status" value="1"/>
</dbReference>
<keyword evidence="11" id="KW-0227">DNA damage</keyword>
<keyword evidence="7" id="KW-0808">Transferase</keyword>
<evidence type="ECO:0000256" key="10">
    <source>
        <dbReference type="ARBA" id="ARBA00022723"/>
    </source>
</evidence>
<comment type="subcellular location">
    <subcellularLocation>
        <location evidence="2">Nucleus</location>
    </subcellularLocation>
</comment>
<dbReference type="GO" id="GO:0003887">
    <property type="term" value="F:DNA-directed DNA polymerase activity"/>
    <property type="evidence" value="ECO:0007669"/>
    <property type="project" value="UniProtKB-KW"/>
</dbReference>
<dbReference type="InterPro" id="IPR010996">
    <property type="entry name" value="HHH_MUS81"/>
</dbReference>
<evidence type="ECO:0000256" key="18">
    <source>
        <dbReference type="SAM" id="MobiDB-lite"/>
    </source>
</evidence>
<keyword evidence="21" id="KW-1185">Reference proteome</keyword>
<keyword evidence="6" id="KW-0237">DNA synthesis</keyword>
<evidence type="ECO:0000256" key="8">
    <source>
        <dbReference type="ARBA" id="ARBA00022695"/>
    </source>
</evidence>
<feature type="compositionally biased region" description="Low complexity" evidence="18">
    <location>
        <begin position="284"/>
        <end position="297"/>
    </location>
</feature>
<dbReference type="Gene3D" id="3.30.210.10">
    <property type="entry name" value="DNA polymerase, thumb domain"/>
    <property type="match status" value="1"/>
</dbReference>
<comment type="caution">
    <text evidence="20">The sequence shown here is derived from an EMBL/GenBank/DDBJ whole genome shotgun (WGS) entry which is preliminary data.</text>
</comment>
<evidence type="ECO:0000256" key="17">
    <source>
        <dbReference type="PIRSR" id="PIRSR622312-50"/>
    </source>
</evidence>
<evidence type="ECO:0000256" key="12">
    <source>
        <dbReference type="ARBA" id="ARBA00022932"/>
    </source>
</evidence>
<feature type="region of interest" description="Disordered" evidence="18">
    <location>
        <begin position="380"/>
        <end position="417"/>
    </location>
</feature>
<dbReference type="FunFam" id="3.30.210.10:FF:000001">
    <property type="entry name" value="DNA polymerase lambda"/>
    <property type="match status" value="1"/>
</dbReference>
<dbReference type="CDD" id="cd00141">
    <property type="entry name" value="NT_POLXc"/>
    <property type="match status" value="1"/>
</dbReference>
<keyword evidence="14" id="KW-0456">Lyase</keyword>
<dbReference type="Pfam" id="PF14792">
    <property type="entry name" value="DNA_pol_B_palm"/>
    <property type="match status" value="1"/>
</dbReference>
<evidence type="ECO:0000256" key="3">
    <source>
        <dbReference type="ARBA" id="ARBA00008323"/>
    </source>
</evidence>
<name>A0A2K3QDQ6_9HYPO</name>
<dbReference type="FunFam" id="1.10.150.20:FF:000010">
    <property type="entry name" value="DNA polymerase lambda"/>
    <property type="match status" value="1"/>
</dbReference>
<comment type="catalytic activity">
    <reaction evidence="16">
        <text>DNA(n) + a 2'-deoxyribonucleoside 5'-triphosphate = DNA(n+1) + diphosphate</text>
        <dbReference type="Rhea" id="RHEA:22508"/>
        <dbReference type="Rhea" id="RHEA-COMP:17339"/>
        <dbReference type="Rhea" id="RHEA-COMP:17340"/>
        <dbReference type="ChEBI" id="CHEBI:33019"/>
        <dbReference type="ChEBI" id="CHEBI:61560"/>
        <dbReference type="ChEBI" id="CHEBI:173112"/>
        <dbReference type="EC" id="2.7.7.7"/>
    </reaction>
</comment>
<feature type="region of interest" description="Disordered" evidence="18">
    <location>
        <begin position="345"/>
        <end position="364"/>
    </location>
</feature>
<dbReference type="Gene3D" id="3.30.460.10">
    <property type="entry name" value="Beta Polymerase, domain 2"/>
    <property type="match status" value="1"/>
</dbReference>
<dbReference type="InterPro" id="IPR036420">
    <property type="entry name" value="BRCT_dom_sf"/>
</dbReference>
<dbReference type="GO" id="GO:0046872">
    <property type="term" value="F:metal ion binding"/>
    <property type="evidence" value="ECO:0007669"/>
    <property type="project" value="UniProtKB-KW"/>
</dbReference>
<feature type="compositionally biased region" description="Basic and acidic residues" evidence="18">
    <location>
        <begin position="349"/>
        <end position="360"/>
    </location>
</feature>
<dbReference type="GO" id="GO:0016829">
    <property type="term" value="F:lyase activity"/>
    <property type="evidence" value="ECO:0007669"/>
    <property type="project" value="UniProtKB-KW"/>
</dbReference>
<evidence type="ECO:0000256" key="11">
    <source>
        <dbReference type="ARBA" id="ARBA00022763"/>
    </source>
</evidence>
<gene>
    <name evidence="20" type="ORF">TCAP_04387</name>
</gene>
<feature type="domain" description="BRCT" evidence="19">
    <location>
        <begin position="173"/>
        <end position="269"/>
    </location>
</feature>
<dbReference type="Gene3D" id="1.10.150.20">
    <property type="entry name" value="5' to 3' exonuclease, C-terminal subdomain"/>
    <property type="match status" value="1"/>
</dbReference>
<dbReference type="InterPro" id="IPR028207">
    <property type="entry name" value="DNA_pol_B_palm_palm"/>
</dbReference>
<dbReference type="InterPro" id="IPR029398">
    <property type="entry name" value="PolB_thumb"/>
</dbReference>
<dbReference type="InterPro" id="IPR027421">
    <property type="entry name" value="DNA_pol_lamdba_lyase_dom_sf"/>
</dbReference>
<feature type="region of interest" description="Disordered" evidence="18">
    <location>
        <begin position="46"/>
        <end position="172"/>
    </location>
</feature>
<dbReference type="Gene3D" id="3.40.50.10190">
    <property type="entry name" value="BRCT domain"/>
    <property type="match status" value="1"/>
</dbReference>
<dbReference type="PRINTS" id="PR00870">
    <property type="entry name" value="DNAPOLXBETA"/>
</dbReference>
<keyword evidence="15" id="KW-0539">Nucleus</keyword>
<dbReference type="Pfam" id="PF14716">
    <property type="entry name" value="HHH_8"/>
    <property type="match status" value="1"/>
</dbReference>
<evidence type="ECO:0000256" key="4">
    <source>
        <dbReference type="ARBA" id="ARBA00012417"/>
    </source>
</evidence>
<feature type="region of interest" description="Disordered" evidence="18">
    <location>
        <begin position="282"/>
        <end position="334"/>
    </location>
</feature>
<sequence length="791" mass="89290">MDPSRTTLESKAAYFGSLRRLDGCAADDGDELDAREQRDRQRRFRFFRPAPAPPASGAARQHPPPAGRTRDLTPRRVLSAPTHRRRPSARAVKATQSGTKGRPGALLPAEPEAMEETVIPDSTRPAPKMLRRRDSTPPPPPRRLLSGASEQSPSLNPGAKKRKRDPGPTLRPEEEQVFKGLAFFYIPDNDIAPARRLRINKAREYGATWTRDVSTATHIVVERNLDYKDVEKITSRAGLDRRLPRVVNEDYPIDCIQFRSLLDHGQKKYRIAGQPAIIEEEANAEAAPSSEEAAESPQLKPKHDKSGTPPRSEDCSQRSVVGATPAPMDSQPMTLDLGQGEIIAADPSSKSKEQTNRQAEDAEDELSEYISMMQGFKDLPLDNEDEDDTRSVAGQSVAESEPLDEMQGSEEEEERTRDYKAKRCRLRSGRKENKFEDRFACNQAGEKDANAKNPNARTIEVLQSMANYYDRVNDHWRTMGYRKAITTLKRQEAKICTEEEAFRLPHVGRRIAQKIEEIVTTDRLRRLEYAEDEPADATLQLFLQIYGVGNKQAEQWIAQGHRTLDDVAQKAKLTPSQTVGIEHYDDLKTRIPRREVEALGAVVRKAAARIDPEVELMVGGSYRRGADSCHDIDVIVTKRGTESTADLRQFMDELVGQLESDKFLVARLASSRPGSDGSKWHGCCVLPRIKGFNDDDGYRATWRRIDFLLVPETEMGGALIYFTGNDIFNRSMRLLASKKGMRLNQRGLYRDALRGPQRVKVSEGELVEGRDERRIFEMLGVKWREPHERWC</sequence>
<dbReference type="InterPro" id="IPR002054">
    <property type="entry name" value="DNA-dir_DNA_pol_X"/>
</dbReference>
<organism evidence="20 21">
    <name type="scientific">Tolypocladium capitatum</name>
    <dbReference type="NCBI Taxonomy" id="45235"/>
    <lineage>
        <taxon>Eukaryota</taxon>
        <taxon>Fungi</taxon>
        <taxon>Dikarya</taxon>
        <taxon>Ascomycota</taxon>
        <taxon>Pezizomycotina</taxon>
        <taxon>Sordariomycetes</taxon>
        <taxon>Hypocreomycetidae</taxon>
        <taxon>Hypocreales</taxon>
        <taxon>Ophiocordycipitaceae</taxon>
        <taxon>Tolypocladium</taxon>
    </lineage>
</organism>
<dbReference type="FunFam" id="1.10.150.110:FF:000005">
    <property type="entry name" value="DNA polymerase POL4"/>
    <property type="match status" value="1"/>
</dbReference>
<dbReference type="GO" id="GO:0006303">
    <property type="term" value="P:double-strand break repair via nonhomologous end joining"/>
    <property type="evidence" value="ECO:0007669"/>
    <property type="project" value="TreeGrafter"/>
</dbReference>
<dbReference type="EC" id="2.7.7.7" evidence="4"/>
<dbReference type="Gene3D" id="1.10.150.110">
    <property type="entry name" value="DNA polymerase beta, N-terminal domain-like"/>
    <property type="match status" value="1"/>
</dbReference>
<comment type="cofactor">
    <cofactor evidence="1">
        <name>Mn(2+)</name>
        <dbReference type="ChEBI" id="CHEBI:29035"/>
    </cofactor>
</comment>
<evidence type="ECO:0000256" key="15">
    <source>
        <dbReference type="ARBA" id="ARBA00023242"/>
    </source>
</evidence>
<keyword evidence="12" id="KW-0239">DNA-directed DNA polymerase</keyword>
<evidence type="ECO:0000313" key="21">
    <source>
        <dbReference type="Proteomes" id="UP000236621"/>
    </source>
</evidence>
<evidence type="ECO:0000256" key="2">
    <source>
        <dbReference type="ARBA" id="ARBA00004123"/>
    </source>
</evidence>
<dbReference type="SUPFAM" id="SSF81301">
    <property type="entry name" value="Nucleotidyltransferase"/>
    <property type="match status" value="1"/>
</dbReference>
<dbReference type="AlphaFoldDB" id="A0A2K3QDQ6"/>
<dbReference type="InterPro" id="IPR043519">
    <property type="entry name" value="NT_sf"/>
</dbReference>
<evidence type="ECO:0000256" key="5">
    <source>
        <dbReference type="ARBA" id="ARBA00016513"/>
    </source>
</evidence>
<reference evidence="20 21" key="1">
    <citation type="submission" date="2017-08" db="EMBL/GenBank/DDBJ databases">
        <title>Harnessing the power of phylogenomics to disentangle the directionality and signatures of interkingdom host jumping in the parasitic fungal genus Tolypocladium.</title>
        <authorList>
            <person name="Quandt C.A."/>
            <person name="Patterson W."/>
            <person name="Spatafora J.W."/>
        </authorList>
    </citation>
    <scope>NUCLEOTIDE SEQUENCE [LARGE SCALE GENOMIC DNA]</scope>
    <source>
        <strain evidence="20 21">CBS 113982</strain>
    </source>
</reference>
<keyword evidence="9" id="KW-0235">DNA replication</keyword>
<dbReference type="SMART" id="SM00483">
    <property type="entry name" value="POLXc"/>
    <property type="match status" value="1"/>
</dbReference>
<dbReference type="OrthoDB" id="205514at2759"/>
<dbReference type="PANTHER" id="PTHR11276:SF28">
    <property type="entry name" value="DNA POLYMERASE LAMBDA"/>
    <property type="match status" value="1"/>
</dbReference>
<evidence type="ECO:0000256" key="6">
    <source>
        <dbReference type="ARBA" id="ARBA00022634"/>
    </source>
</evidence>
<dbReference type="InterPro" id="IPR022312">
    <property type="entry name" value="DNA_pol_X"/>
</dbReference>
<dbReference type="PROSITE" id="PS50172">
    <property type="entry name" value="BRCT"/>
    <property type="match status" value="1"/>
</dbReference>
<feature type="active site" description="Nucleophile; Schiff-base intermediate with DNA; for 5'-dRP lyase activity" evidence="17">
    <location>
        <position position="514"/>
    </location>
</feature>
<evidence type="ECO:0000256" key="16">
    <source>
        <dbReference type="ARBA" id="ARBA00049244"/>
    </source>
</evidence>
<evidence type="ECO:0000259" key="19">
    <source>
        <dbReference type="PROSITE" id="PS50172"/>
    </source>
</evidence>
<evidence type="ECO:0000256" key="9">
    <source>
        <dbReference type="ARBA" id="ARBA00022705"/>
    </source>
</evidence>